<evidence type="ECO:0000313" key="3">
    <source>
        <dbReference type="Proteomes" id="UP001327560"/>
    </source>
</evidence>
<organism evidence="2 3">
    <name type="scientific">Canna indica</name>
    <name type="common">Indian-shot</name>
    <dbReference type="NCBI Taxonomy" id="4628"/>
    <lineage>
        <taxon>Eukaryota</taxon>
        <taxon>Viridiplantae</taxon>
        <taxon>Streptophyta</taxon>
        <taxon>Embryophyta</taxon>
        <taxon>Tracheophyta</taxon>
        <taxon>Spermatophyta</taxon>
        <taxon>Magnoliopsida</taxon>
        <taxon>Liliopsida</taxon>
        <taxon>Zingiberales</taxon>
        <taxon>Cannaceae</taxon>
        <taxon>Canna</taxon>
    </lineage>
</organism>
<feature type="region of interest" description="Disordered" evidence="1">
    <location>
        <begin position="55"/>
        <end position="101"/>
    </location>
</feature>
<protein>
    <submittedName>
        <fullName evidence="2">Uncharacterized protein</fullName>
    </submittedName>
</protein>
<accession>A0AAQ3Q769</accession>
<reference evidence="2 3" key="1">
    <citation type="submission" date="2023-10" db="EMBL/GenBank/DDBJ databases">
        <title>Chromosome-scale genome assembly provides insights into flower coloration mechanisms of Canna indica.</title>
        <authorList>
            <person name="Li C."/>
        </authorList>
    </citation>
    <scope>NUCLEOTIDE SEQUENCE [LARGE SCALE GENOMIC DNA]</scope>
    <source>
        <tissue evidence="2">Flower</tissue>
    </source>
</reference>
<sequence length="158" mass="17507">MFTKMGVLQEDDINWQLQNQSGNPGFITTFKASMHQPHHDMNKMSSCSPRMADNKAAAVDGSAEHPHNGMDCRSGYPKLDLPSLGNEPSTSTTSSSSRHLDHLRAVAIRKKKKKMMMRIEGGKKKKKLLSEAGNATVDLSVLEAQYAARQLLVRKDIN</sequence>
<evidence type="ECO:0000256" key="1">
    <source>
        <dbReference type="SAM" id="MobiDB-lite"/>
    </source>
</evidence>
<name>A0AAQ3Q769_9LILI</name>
<dbReference type="Proteomes" id="UP001327560">
    <property type="component" value="Chromosome 2"/>
</dbReference>
<dbReference type="EMBL" id="CP136891">
    <property type="protein sequence ID" value="WOK99025.1"/>
    <property type="molecule type" value="Genomic_DNA"/>
</dbReference>
<dbReference type="AlphaFoldDB" id="A0AAQ3Q769"/>
<gene>
    <name evidence="2" type="ORF">Cni_G07737</name>
</gene>
<proteinExistence type="predicted"/>
<evidence type="ECO:0000313" key="2">
    <source>
        <dbReference type="EMBL" id="WOK99025.1"/>
    </source>
</evidence>
<keyword evidence="3" id="KW-1185">Reference proteome</keyword>